<feature type="transmembrane region" description="Helical" evidence="7">
    <location>
        <begin position="125"/>
        <end position="149"/>
    </location>
</feature>
<feature type="domain" description="ABC transporter" evidence="8">
    <location>
        <begin position="325"/>
        <end position="568"/>
    </location>
</feature>
<evidence type="ECO:0000256" key="7">
    <source>
        <dbReference type="SAM" id="Phobius"/>
    </source>
</evidence>
<protein>
    <submittedName>
        <fullName evidence="10">ABC transporter ATP-binding protein/permease</fullName>
    </submittedName>
</protein>
<comment type="subcellular location">
    <subcellularLocation>
        <location evidence="1">Cell membrane</location>
        <topology evidence="1">Multi-pass membrane protein</topology>
    </subcellularLocation>
</comment>
<feature type="domain" description="ABC transmembrane type-1" evidence="9">
    <location>
        <begin position="16"/>
        <end position="300"/>
    </location>
</feature>
<dbReference type="Proteomes" id="UP001315967">
    <property type="component" value="Chromosome"/>
</dbReference>
<evidence type="ECO:0000256" key="3">
    <source>
        <dbReference type="ARBA" id="ARBA00022741"/>
    </source>
</evidence>
<organism evidence="10 11">
    <name type="scientific">Fundicoccus culcitae</name>
    <dbReference type="NCBI Taxonomy" id="2969821"/>
    <lineage>
        <taxon>Bacteria</taxon>
        <taxon>Bacillati</taxon>
        <taxon>Bacillota</taxon>
        <taxon>Bacilli</taxon>
        <taxon>Lactobacillales</taxon>
        <taxon>Aerococcaceae</taxon>
        <taxon>Fundicoccus</taxon>
    </lineage>
</organism>
<dbReference type="Pfam" id="PF00005">
    <property type="entry name" value="ABC_tran"/>
    <property type="match status" value="1"/>
</dbReference>
<dbReference type="GO" id="GO:0005524">
    <property type="term" value="F:ATP binding"/>
    <property type="evidence" value="ECO:0007669"/>
    <property type="project" value="UniProtKB-KW"/>
</dbReference>
<evidence type="ECO:0000259" key="8">
    <source>
        <dbReference type="PROSITE" id="PS50893"/>
    </source>
</evidence>
<name>A0ABY5P9V1_9LACT</name>
<sequence>MKRVFGLLWDQKLLFILSIVGTIAQVALTIYLPILIGLAIDQTISVNQVDFDALKNVLFQIGVVIALNVFLQWINPLMYNQMTYKAVGYLREKTMEQVHKLPLSYLDQQSTGDLVSRISTDAEQLADGIIMIINQLFAGVLTIFITIFTMGQIDLFMMVIVVSLTPISLFFARFIAKRSYRYFQKQTQYRGLHTQLIEEYVQQNEVVRLFNYQSEVIEQFDPLNHQYAEYSQKAIFYSSTINPTTRFINALIYAALTFFGAIRIMQGTFTVGALTTFLNYANQYTKPFNEISNVLAELQSAIACAERLYELIDREPESETGHRILRVEDVEGKVAFNRAYFSYHPDQKLIENLTLSVPSGQKVAIVGPTGAGKSTLINLLMRFYDLNQGQILLDNQPITDYTRESVRAQFGMVLQETWLKTATIHDNIAFGHPQATREQVIHAAQAARADHFIQQLPDGYDTFLADAGASLSQGQRQLLTIARIFVEVPHLLILDEATSSIDTRTEILIQEAFQTLMEGRTSFIIAHRLSTIQQSDIILVMNNGQIVEQGNHDSLMRMKGLYYDMQTSTIPAND</sequence>
<dbReference type="PANTHER" id="PTHR43394">
    <property type="entry name" value="ATP-DEPENDENT PERMEASE MDL1, MITOCHONDRIAL"/>
    <property type="match status" value="1"/>
</dbReference>
<dbReference type="CDD" id="cd18547">
    <property type="entry name" value="ABC_6TM_Tm288_like"/>
    <property type="match status" value="1"/>
</dbReference>
<evidence type="ECO:0000313" key="10">
    <source>
        <dbReference type="EMBL" id="UUX35528.1"/>
    </source>
</evidence>
<dbReference type="InterPro" id="IPR017871">
    <property type="entry name" value="ABC_transporter-like_CS"/>
</dbReference>
<dbReference type="InterPro" id="IPR011527">
    <property type="entry name" value="ABC1_TM_dom"/>
</dbReference>
<reference evidence="10 11" key="1">
    <citation type="submission" date="2022-08" db="EMBL/GenBank/DDBJ databases">
        <title>Aerococcaceae sp. nov isolated from spoiled eye mask.</title>
        <authorList>
            <person name="Zhou G."/>
            <person name="Xie X.-B."/>
            <person name="Shi Q.-S."/>
            <person name="Wang Y.-S."/>
            <person name="Wen X."/>
            <person name="Peng H."/>
            <person name="Yang X.-J."/>
            <person name="Tao H.-B."/>
            <person name="Huang X.-M."/>
        </authorList>
    </citation>
    <scope>NUCLEOTIDE SEQUENCE [LARGE SCALE GENOMIC DNA]</scope>
    <source>
        <strain evidence="11">DM20194951</strain>
    </source>
</reference>
<gene>
    <name evidence="10" type="ORF">NRE15_13395</name>
</gene>
<dbReference type="InterPro" id="IPR039421">
    <property type="entry name" value="Type_1_exporter"/>
</dbReference>
<dbReference type="Pfam" id="PF00664">
    <property type="entry name" value="ABC_membrane"/>
    <property type="match status" value="1"/>
</dbReference>
<evidence type="ECO:0000313" key="11">
    <source>
        <dbReference type="Proteomes" id="UP001315967"/>
    </source>
</evidence>
<dbReference type="SMART" id="SM00382">
    <property type="entry name" value="AAA"/>
    <property type="match status" value="1"/>
</dbReference>
<keyword evidence="6 7" id="KW-0472">Membrane</keyword>
<dbReference type="PANTHER" id="PTHR43394:SF1">
    <property type="entry name" value="ATP-BINDING CASSETTE SUB-FAMILY B MEMBER 10, MITOCHONDRIAL"/>
    <property type="match status" value="1"/>
</dbReference>
<feature type="transmembrane region" description="Helical" evidence="7">
    <location>
        <begin position="57"/>
        <end position="75"/>
    </location>
</feature>
<dbReference type="PROSITE" id="PS50893">
    <property type="entry name" value="ABC_TRANSPORTER_2"/>
    <property type="match status" value="1"/>
</dbReference>
<accession>A0ABY5P9V1</accession>
<dbReference type="InterPro" id="IPR036640">
    <property type="entry name" value="ABC1_TM_sf"/>
</dbReference>
<feature type="transmembrane region" description="Helical" evidence="7">
    <location>
        <begin position="247"/>
        <end position="265"/>
    </location>
</feature>
<keyword evidence="11" id="KW-1185">Reference proteome</keyword>
<dbReference type="Gene3D" id="1.20.1560.10">
    <property type="entry name" value="ABC transporter type 1, transmembrane domain"/>
    <property type="match status" value="1"/>
</dbReference>
<evidence type="ECO:0000256" key="5">
    <source>
        <dbReference type="ARBA" id="ARBA00022989"/>
    </source>
</evidence>
<dbReference type="SUPFAM" id="SSF52540">
    <property type="entry name" value="P-loop containing nucleoside triphosphate hydrolases"/>
    <property type="match status" value="1"/>
</dbReference>
<evidence type="ECO:0000256" key="2">
    <source>
        <dbReference type="ARBA" id="ARBA00022692"/>
    </source>
</evidence>
<evidence type="ECO:0000256" key="6">
    <source>
        <dbReference type="ARBA" id="ARBA00023136"/>
    </source>
</evidence>
<keyword evidence="2 7" id="KW-0812">Transmembrane</keyword>
<dbReference type="SUPFAM" id="SSF90123">
    <property type="entry name" value="ABC transporter transmembrane region"/>
    <property type="match status" value="1"/>
</dbReference>
<dbReference type="CDD" id="cd03254">
    <property type="entry name" value="ABCC_Glucan_exporter_like"/>
    <property type="match status" value="1"/>
</dbReference>
<dbReference type="InterPro" id="IPR003593">
    <property type="entry name" value="AAA+_ATPase"/>
</dbReference>
<dbReference type="InterPro" id="IPR003439">
    <property type="entry name" value="ABC_transporter-like_ATP-bd"/>
</dbReference>
<dbReference type="EMBL" id="CP102453">
    <property type="protein sequence ID" value="UUX35528.1"/>
    <property type="molecule type" value="Genomic_DNA"/>
</dbReference>
<dbReference type="Gene3D" id="3.40.50.300">
    <property type="entry name" value="P-loop containing nucleotide triphosphate hydrolases"/>
    <property type="match status" value="1"/>
</dbReference>
<proteinExistence type="predicted"/>
<evidence type="ECO:0000259" key="9">
    <source>
        <dbReference type="PROSITE" id="PS50929"/>
    </source>
</evidence>
<keyword evidence="5 7" id="KW-1133">Transmembrane helix</keyword>
<feature type="transmembrane region" description="Helical" evidence="7">
    <location>
        <begin position="12"/>
        <end position="37"/>
    </location>
</feature>
<keyword evidence="3" id="KW-0547">Nucleotide-binding</keyword>
<evidence type="ECO:0000256" key="1">
    <source>
        <dbReference type="ARBA" id="ARBA00004651"/>
    </source>
</evidence>
<feature type="transmembrane region" description="Helical" evidence="7">
    <location>
        <begin position="155"/>
        <end position="176"/>
    </location>
</feature>
<evidence type="ECO:0000256" key="4">
    <source>
        <dbReference type="ARBA" id="ARBA00022840"/>
    </source>
</evidence>
<dbReference type="InterPro" id="IPR027417">
    <property type="entry name" value="P-loop_NTPase"/>
</dbReference>
<dbReference type="PROSITE" id="PS50929">
    <property type="entry name" value="ABC_TM1F"/>
    <property type="match status" value="1"/>
</dbReference>
<dbReference type="PROSITE" id="PS00211">
    <property type="entry name" value="ABC_TRANSPORTER_1"/>
    <property type="match status" value="1"/>
</dbReference>
<keyword evidence="4 10" id="KW-0067">ATP-binding</keyword>